<feature type="domain" description="NUMOD4" evidence="1">
    <location>
        <begin position="6"/>
        <end position="56"/>
    </location>
</feature>
<dbReference type="AlphaFoldDB" id="S4HYW0"/>
<protein>
    <submittedName>
        <fullName evidence="3">HNH endonuclease domain protein</fullName>
    </submittedName>
</protein>
<keyword evidence="3" id="KW-0255">Endonuclease</keyword>
<dbReference type="RefSeq" id="WP_016815928.1">
    <property type="nucleotide sequence ID" value="NZ_KE347238.1"/>
</dbReference>
<proteinExistence type="predicted"/>
<comment type="caution">
    <text evidence="3">The sequence shown here is derived from an EMBL/GenBank/DDBJ whole genome shotgun (WGS) entry which is preliminary data.</text>
</comment>
<dbReference type="Gene3D" id="3.90.75.20">
    <property type="match status" value="1"/>
</dbReference>
<name>S4HYW0_GARVA</name>
<dbReference type="HOGENOM" id="CLU_099810_3_1_11"/>
<dbReference type="EMBL" id="ATJJ01000107">
    <property type="protein sequence ID" value="EPI45826.1"/>
    <property type="molecule type" value="Genomic_DNA"/>
</dbReference>
<dbReference type="Pfam" id="PF07463">
    <property type="entry name" value="NUMOD4"/>
    <property type="match status" value="1"/>
</dbReference>
<dbReference type="InterPro" id="IPR044925">
    <property type="entry name" value="His-Me_finger_sf"/>
</dbReference>
<dbReference type="InterPro" id="IPR003615">
    <property type="entry name" value="HNH_nuc"/>
</dbReference>
<reference evidence="3 4" key="1">
    <citation type="submission" date="2013-06" db="EMBL/GenBank/DDBJ databases">
        <authorList>
            <person name="Weinstock G."/>
            <person name="Sodergren E."/>
            <person name="Lobos E.A."/>
            <person name="Fulton L."/>
            <person name="Fulton R."/>
            <person name="Courtney L."/>
            <person name="Fronick C."/>
            <person name="O'Laughlin M."/>
            <person name="Godfrey J."/>
            <person name="Wilson R.M."/>
            <person name="Miner T."/>
            <person name="Farmer C."/>
            <person name="Delehaunty K."/>
            <person name="Cordes M."/>
            <person name="Minx P."/>
            <person name="Tomlinson C."/>
            <person name="Chen J."/>
            <person name="Wollam A."/>
            <person name="Pepin K.H."/>
            <person name="Bhonagiri V."/>
            <person name="Zhang X."/>
            <person name="Warren W."/>
            <person name="Mitreva M."/>
            <person name="Mardis E.R."/>
            <person name="Wilson R.K."/>
        </authorList>
    </citation>
    <scope>NUCLEOTIDE SEQUENCE [LARGE SCALE GENOMIC DNA]</scope>
    <source>
        <strain evidence="3 4">JCP8108</strain>
    </source>
</reference>
<evidence type="ECO:0000259" key="1">
    <source>
        <dbReference type="Pfam" id="PF07463"/>
    </source>
</evidence>
<evidence type="ECO:0000313" key="4">
    <source>
        <dbReference type="Proteomes" id="UP000014521"/>
    </source>
</evidence>
<keyword evidence="3" id="KW-0540">Nuclease</keyword>
<evidence type="ECO:0000259" key="2">
    <source>
        <dbReference type="Pfam" id="PF13392"/>
    </source>
</evidence>
<dbReference type="GO" id="GO:0004519">
    <property type="term" value="F:endonuclease activity"/>
    <property type="evidence" value="ECO:0007669"/>
    <property type="project" value="UniProtKB-KW"/>
</dbReference>
<dbReference type="Pfam" id="PF13392">
    <property type="entry name" value="HNH_3"/>
    <property type="match status" value="1"/>
</dbReference>
<evidence type="ECO:0000313" key="3">
    <source>
        <dbReference type="EMBL" id="EPI45826.1"/>
    </source>
</evidence>
<dbReference type="InterPro" id="IPR010902">
    <property type="entry name" value="NUMOD4"/>
</dbReference>
<keyword evidence="3" id="KW-0378">Hydrolase</keyword>
<sequence length="177" mass="20446">MKNRCEIWKDIPGYEGKYQASTEGRIRSLSRYVRGRCHFTGHYFKRKIKGRILRPGKFCKTGPLSVVLGHGENGRPVHQLVLLTFKGKPDKGQEVLHINGDPADNRLCNLRYGTRTENILDVYKQGGKWRKLSIEDVYMIRFYLLCGFTGSSIAKKFNVSPFTISCIKLRRTYGWLK</sequence>
<feature type="domain" description="HNH nuclease" evidence="2">
    <location>
        <begin position="76"/>
        <end position="118"/>
    </location>
</feature>
<accession>S4HYW0</accession>
<organism evidence="3 4">
    <name type="scientific">Gardnerella vaginalis JCP8108</name>
    <dbReference type="NCBI Taxonomy" id="1261066"/>
    <lineage>
        <taxon>Bacteria</taxon>
        <taxon>Bacillati</taxon>
        <taxon>Actinomycetota</taxon>
        <taxon>Actinomycetes</taxon>
        <taxon>Bifidobacteriales</taxon>
        <taxon>Bifidobacteriaceae</taxon>
        <taxon>Gardnerella</taxon>
    </lineage>
</organism>
<dbReference type="SUPFAM" id="SSF54060">
    <property type="entry name" value="His-Me finger endonucleases"/>
    <property type="match status" value="1"/>
</dbReference>
<dbReference type="Proteomes" id="UP000014521">
    <property type="component" value="Unassembled WGS sequence"/>
</dbReference>
<gene>
    <name evidence="3" type="ORF">HMPREF1581_01225</name>
</gene>
<dbReference type="GO" id="GO:0016788">
    <property type="term" value="F:hydrolase activity, acting on ester bonds"/>
    <property type="evidence" value="ECO:0007669"/>
    <property type="project" value="InterPro"/>
</dbReference>
<dbReference type="PATRIC" id="fig|1261066.4.peg.1080"/>